<proteinExistence type="predicted"/>
<feature type="domain" description="Myb-like" evidence="7">
    <location>
        <begin position="80"/>
        <end position="129"/>
    </location>
</feature>
<dbReference type="SUPFAM" id="SSF46689">
    <property type="entry name" value="Homeodomain-like"/>
    <property type="match status" value="3"/>
</dbReference>
<dbReference type="CDD" id="cd00167">
    <property type="entry name" value="SANT"/>
    <property type="match status" value="4"/>
</dbReference>
<dbReference type="PANTHER" id="PTHR46621:SF1">
    <property type="entry name" value="SNRNA-ACTIVATING PROTEIN COMPLEX SUBUNIT 4"/>
    <property type="match status" value="1"/>
</dbReference>
<feature type="domain" description="HTH myb-type" evidence="8">
    <location>
        <begin position="257"/>
        <end position="311"/>
    </location>
</feature>
<comment type="caution">
    <text evidence="9">The sequence shown here is derived from an EMBL/GenBank/DDBJ whole genome shotgun (WGS) entry which is preliminary data.</text>
</comment>
<feature type="domain" description="HTH myb-type" evidence="8">
    <location>
        <begin position="156"/>
        <end position="209"/>
    </location>
</feature>
<feature type="region of interest" description="Disordered" evidence="6">
    <location>
        <begin position="597"/>
        <end position="616"/>
    </location>
</feature>
<dbReference type="FunFam" id="1.10.10.60:FF:000010">
    <property type="entry name" value="Transcriptional activator Myb isoform A"/>
    <property type="match status" value="1"/>
</dbReference>
<dbReference type="SMART" id="SM00717">
    <property type="entry name" value="SANT"/>
    <property type="match status" value="4"/>
</dbReference>
<keyword evidence="10" id="KW-1185">Reference proteome</keyword>
<feature type="compositionally biased region" description="Polar residues" evidence="6">
    <location>
        <begin position="368"/>
        <end position="378"/>
    </location>
</feature>
<evidence type="ECO:0000256" key="6">
    <source>
        <dbReference type="SAM" id="MobiDB-lite"/>
    </source>
</evidence>
<dbReference type="PROSITE" id="PS51294">
    <property type="entry name" value="HTH_MYB"/>
    <property type="match status" value="4"/>
</dbReference>
<sequence>MFFCLDPAAGPQVLPPGSVLPPGAVPLLQPPPPPDAEMADVYRKPPTKKKKATAPQPVYYQAPQPAQTRGTSKAAALSTKRRWSKHEDEKLCAAVKAVGLGDWKTIATVYMRGHDLSDAQCMHRWQKVLRPGLVKGAFCEKEDKVIVDCLREGGLKRRWTKQEDEKLCLAVKAVGTHDWKRIAEQHLAGHGRSDVQCLHRWQKVLRAGLVKGAFTEEEDKIIIACMNEGGLTWMQIAERIPGRIGKQCRERWTNHLDPNLKKGGWTHEEDTILAEAQQRWGNAWTKIAKLLPGRAENAVKNRWNSAFRRKKSAMFGKGPPQDEDTATIARARTQMEAIDRDEREPSDKQRSSKRAVASSSAVPAPSRTTRSSSAPQPKTRTRVKTAADASAALDRSNSMPAGQDSPSTMLDLFGMKGGGALDFDGDALLALDDDDAEDALKTDDGDALDVSFDALDMNMDAPLKGPNGTPLSDMDGFSPAKNGISELFSSGRTGLTPSGPIGKTPVGGYGGPGGLSPLHAHYKAQMAQNPGVAVPMSDDLALQLPGTARPEDDFYDPNLRRGRCEFVSPNGQEYHAAWGLPAPRVQLPHKVSALLSSCASPQARRRQVSESPPEAA</sequence>
<feature type="compositionally biased region" description="Polar residues" evidence="6">
    <location>
        <begin position="395"/>
        <end position="406"/>
    </location>
</feature>
<dbReference type="InterPro" id="IPR009057">
    <property type="entry name" value="Homeodomain-like_sf"/>
</dbReference>
<feature type="domain" description="HTH myb-type" evidence="8">
    <location>
        <begin position="80"/>
        <end position="133"/>
    </location>
</feature>
<keyword evidence="4" id="KW-0804">Transcription</keyword>
<evidence type="ECO:0000256" key="4">
    <source>
        <dbReference type="ARBA" id="ARBA00023163"/>
    </source>
</evidence>
<evidence type="ECO:0000256" key="3">
    <source>
        <dbReference type="ARBA" id="ARBA00023125"/>
    </source>
</evidence>
<dbReference type="GO" id="GO:0019185">
    <property type="term" value="C:snRNA-activating protein complex"/>
    <property type="evidence" value="ECO:0007669"/>
    <property type="project" value="TreeGrafter"/>
</dbReference>
<keyword evidence="2" id="KW-0805">Transcription regulation</keyword>
<evidence type="ECO:0000256" key="5">
    <source>
        <dbReference type="ARBA" id="ARBA00023242"/>
    </source>
</evidence>
<dbReference type="OrthoDB" id="2143914at2759"/>
<feature type="domain" description="Myb-like" evidence="7">
    <location>
        <begin position="151"/>
        <end position="205"/>
    </location>
</feature>
<feature type="region of interest" description="Disordered" evidence="6">
    <location>
        <begin position="335"/>
        <end position="406"/>
    </location>
</feature>
<keyword evidence="1" id="KW-0677">Repeat</keyword>
<accession>A0A8J2WXC9</accession>
<organism evidence="9 10">
    <name type="scientific">Pelagomonas calceolata</name>
    <dbReference type="NCBI Taxonomy" id="35677"/>
    <lineage>
        <taxon>Eukaryota</taxon>
        <taxon>Sar</taxon>
        <taxon>Stramenopiles</taxon>
        <taxon>Ochrophyta</taxon>
        <taxon>Pelagophyceae</taxon>
        <taxon>Pelagomonadales</taxon>
        <taxon>Pelagomonadaceae</taxon>
        <taxon>Pelagomonas</taxon>
    </lineage>
</organism>
<evidence type="ECO:0000259" key="7">
    <source>
        <dbReference type="PROSITE" id="PS50090"/>
    </source>
</evidence>
<evidence type="ECO:0000313" key="9">
    <source>
        <dbReference type="EMBL" id="CAH0365321.1"/>
    </source>
</evidence>
<feature type="compositionally biased region" description="Low complexity" evidence="6">
    <location>
        <begin position="354"/>
        <end position="367"/>
    </location>
</feature>
<dbReference type="AlphaFoldDB" id="A0A8J2WXC9"/>
<keyword evidence="3" id="KW-0238">DNA-binding</keyword>
<evidence type="ECO:0000256" key="1">
    <source>
        <dbReference type="ARBA" id="ARBA00022737"/>
    </source>
</evidence>
<evidence type="ECO:0000256" key="2">
    <source>
        <dbReference type="ARBA" id="ARBA00023015"/>
    </source>
</evidence>
<gene>
    <name evidence="9" type="ORF">PECAL_1P17550</name>
</gene>
<name>A0A8J2WXC9_9STRA</name>
<dbReference type="GO" id="GO:0042795">
    <property type="term" value="P:snRNA transcription by RNA polymerase II"/>
    <property type="evidence" value="ECO:0007669"/>
    <property type="project" value="TreeGrafter"/>
</dbReference>
<feature type="compositionally biased region" description="Basic and acidic residues" evidence="6">
    <location>
        <begin position="337"/>
        <end position="350"/>
    </location>
</feature>
<dbReference type="Gene3D" id="1.10.10.60">
    <property type="entry name" value="Homeodomain-like"/>
    <property type="match status" value="4"/>
</dbReference>
<reference evidence="9" key="1">
    <citation type="submission" date="2021-11" db="EMBL/GenBank/DDBJ databases">
        <authorList>
            <consortium name="Genoscope - CEA"/>
            <person name="William W."/>
        </authorList>
    </citation>
    <scope>NUCLEOTIDE SEQUENCE</scope>
</reference>
<dbReference type="GO" id="GO:0042796">
    <property type="term" value="P:snRNA transcription by RNA polymerase III"/>
    <property type="evidence" value="ECO:0007669"/>
    <property type="project" value="TreeGrafter"/>
</dbReference>
<dbReference type="PROSITE" id="PS50090">
    <property type="entry name" value="MYB_LIKE"/>
    <property type="match status" value="4"/>
</dbReference>
<dbReference type="GO" id="GO:0000978">
    <property type="term" value="F:RNA polymerase II cis-regulatory region sequence-specific DNA binding"/>
    <property type="evidence" value="ECO:0007669"/>
    <property type="project" value="TreeGrafter"/>
</dbReference>
<evidence type="ECO:0000259" key="8">
    <source>
        <dbReference type="PROSITE" id="PS51294"/>
    </source>
</evidence>
<feature type="domain" description="Myb-like" evidence="7">
    <location>
        <begin position="206"/>
        <end position="256"/>
    </location>
</feature>
<feature type="domain" description="HTH myb-type" evidence="8">
    <location>
        <begin position="210"/>
        <end position="256"/>
    </location>
</feature>
<dbReference type="PANTHER" id="PTHR46621">
    <property type="entry name" value="SNRNA-ACTIVATING PROTEIN COMPLEX SUBUNIT 4"/>
    <property type="match status" value="1"/>
</dbReference>
<feature type="domain" description="Myb-like" evidence="7">
    <location>
        <begin position="257"/>
        <end position="307"/>
    </location>
</feature>
<dbReference type="EMBL" id="CAKKNE010000001">
    <property type="protein sequence ID" value="CAH0365321.1"/>
    <property type="molecule type" value="Genomic_DNA"/>
</dbReference>
<dbReference type="InterPro" id="IPR001005">
    <property type="entry name" value="SANT/Myb"/>
</dbReference>
<dbReference type="Proteomes" id="UP000789595">
    <property type="component" value="Unassembled WGS sequence"/>
</dbReference>
<protein>
    <submittedName>
        <fullName evidence="9">Uncharacterized protein</fullName>
    </submittedName>
</protein>
<dbReference type="InterPro" id="IPR051575">
    <property type="entry name" value="Myb-like_DNA-bd"/>
</dbReference>
<keyword evidence="5" id="KW-0539">Nucleus</keyword>
<dbReference type="InterPro" id="IPR017930">
    <property type="entry name" value="Myb_dom"/>
</dbReference>
<feature type="region of interest" description="Disordered" evidence="6">
    <location>
        <begin position="24"/>
        <end position="55"/>
    </location>
</feature>
<dbReference type="GO" id="GO:0001006">
    <property type="term" value="F:RNA polymerase III type 3 promoter sequence-specific DNA binding"/>
    <property type="evidence" value="ECO:0007669"/>
    <property type="project" value="TreeGrafter"/>
</dbReference>
<dbReference type="Pfam" id="PF00249">
    <property type="entry name" value="Myb_DNA-binding"/>
    <property type="match status" value="4"/>
</dbReference>
<evidence type="ECO:0000313" key="10">
    <source>
        <dbReference type="Proteomes" id="UP000789595"/>
    </source>
</evidence>